<dbReference type="NCBIfam" id="TIGR01024">
    <property type="entry name" value="rplS_bact"/>
    <property type="match status" value="1"/>
</dbReference>
<dbReference type="HAMAP" id="MF_00402">
    <property type="entry name" value="Ribosomal_bL19"/>
    <property type="match status" value="1"/>
</dbReference>
<dbReference type="Pfam" id="PF01245">
    <property type="entry name" value="Ribosomal_L19"/>
    <property type="match status" value="1"/>
</dbReference>
<dbReference type="GO" id="GO:0022625">
    <property type="term" value="C:cytosolic large ribosomal subunit"/>
    <property type="evidence" value="ECO:0007669"/>
    <property type="project" value="TreeGrafter"/>
</dbReference>
<dbReference type="GO" id="GO:0006412">
    <property type="term" value="P:translation"/>
    <property type="evidence" value="ECO:0007669"/>
    <property type="project" value="UniProtKB-UniRule"/>
</dbReference>
<dbReference type="EMBL" id="PEWD01000083">
    <property type="protein sequence ID" value="PIU68313.1"/>
    <property type="molecule type" value="Genomic_DNA"/>
</dbReference>
<dbReference type="PANTHER" id="PTHR15680:SF9">
    <property type="entry name" value="LARGE RIBOSOMAL SUBUNIT PROTEIN BL19M"/>
    <property type="match status" value="1"/>
</dbReference>
<dbReference type="InterPro" id="IPR001857">
    <property type="entry name" value="Ribosomal_bL19"/>
</dbReference>
<evidence type="ECO:0000313" key="9">
    <source>
        <dbReference type="Proteomes" id="UP000229916"/>
    </source>
</evidence>
<feature type="compositionally biased region" description="Basic and acidic residues" evidence="7">
    <location>
        <begin position="22"/>
        <end position="54"/>
    </location>
</feature>
<dbReference type="GO" id="GO:0003735">
    <property type="term" value="F:structural constituent of ribosome"/>
    <property type="evidence" value="ECO:0007669"/>
    <property type="project" value="InterPro"/>
</dbReference>
<evidence type="ECO:0000256" key="1">
    <source>
        <dbReference type="ARBA" id="ARBA00005781"/>
    </source>
</evidence>
<name>A0A2M7ALP8_UNCKA</name>
<evidence type="ECO:0000256" key="5">
    <source>
        <dbReference type="HAMAP-Rule" id="MF_00402"/>
    </source>
</evidence>
<comment type="caution">
    <text evidence="8">The sequence shown here is derived from an EMBL/GenBank/DDBJ whole genome shotgun (WGS) entry which is preliminary data.</text>
</comment>
<dbReference type="InterPro" id="IPR008991">
    <property type="entry name" value="Translation_prot_SH3-like_sf"/>
</dbReference>
<dbReference type="SUPFAM" id="SSF50104">
    <property type="entry name" value="Translation proteins SH3-like domain"/>
    <property type="match status" value="1"/>
</dbReference>
<organism evidence="8 9">
    <name type="scientific">candidate division WWE3 bacterium CG06_land_8_20_14_3_00_42_16</name>
    <dbReference type="NCBI Taxonomy" id="1975083"/>
    <lineage>
        <taxon>Bacteria</taxon>
        <taxon>Katanobacteria</taxon>
    </lineage>
</organism>
<reference evidence="9" key="1">
    <citation type="submission" date="2017-09" db="EMBL/GenBank/DDBJ databases">
        <title>Depth-based differentiation of microbial function through sediment-hosted aquifers and enrichment of novel symbionts in the deep terrestrial subsurface.</title>
        <authorList>
            <person name="Probst A.J."/>
            <person name="Ladd B."/>
            <person name="Jarett J.K."/>
            <person name="Geller-Mcgrath D.E."/>
            <person name="Sieber C.M.K."/>
            <person name="Emerson J.B."/>
            <person name="Anantharaman K."/>
            <person name="Thomas B.C."/>
            <person name="Malmstrom R."/>
            <person name="Stieglmeier M."/>
            <person name="Klingl A."/>
            <person name="Woyke T."/>
            <person name="Ryan C.M."/>
            <person name="Banfield J.F."/>
        </authorList>
    </citation>
    <scope>NUCLEOTIDE SEQUENCE [LARGE SCALE GENOMIC DNA]</scope>
</reference>
<evidence type="ECO:0000313" key="8">
    <source>
        <dbReference type="EMBL" id="PIU68313.1"/>
    </source>
</evidence>
<accession>A0A2M7ALP8</accession>
<evidence type="ECO:0000256" key="6">
    <source>
        <dbReference type="RuleBase" id="RU000559"/>
    </source>
</evidence>
<evidence type="ECO:0000256" key="4">
    <source>
        <dbReference type="ARBA" id="ARBA00035171"/>
    </source>
</evidence>
<sequence>MEATKEPVVVDSENPESQSVKTDLREQAPKKDDKAKTSMEEKEKKGSEHQAKKIDDFKVGDTAKVGVKVKEGEKERIQFFEGVVIAKRGRGQNKTFAVRRIGSGGVGIERIWLLGSPVIYSLKVTKKGKFTKAKLYYLRKRVGKAALRVRAFQETPV</sequence>
<dbReference type="AlphaFoldDB" id="A0A2M7ALP8"/>
<gene>
    <name evidence="5 8" type="primary">rplS</name>
    <name evidence="8" type="ORF">COS81_04420</name>
</gene>
<keyword evidence="2 5" id="KW-0689">Ribosomal protein</keyword>
<evidence type="ECO:0000256" key="2">
    <source>
        <dbReference type="ARBA" id="ARBA00022980"/>
    </source>
</evidence>
<dbReference type="PANTHER" id="PTHR15680">
    <property type="entry name" value="RIBOSOMAL PROTEIN L19"/>
    <property type="match status" value="1"/>
</dbReference>
<dbReference type="Proteomes" id="UP000229916">
    <property type="component" value="Unassembled WGS sequence"/>
</dbReference>
<keyword evidence="3 5" id="KW-0687">Ribonucleoprotein</keyword>
<dbReference type="InterPro" id="IPR038657">
    <property type="entry name" value="Ribosomal_bL19_sf"/>
</dbReference>
<proteinExistence type="inferred from homology"/>
<feature type="region of interest" description="Disordered" evidence="7">
    <location>
        <begin position="1"/>
        <end position="54"/>
    </location>
</feature>
<evidence type="ECO:0000256" key="3">
    <source>
        <dbReference type="ARBA" id="ARBA00023274"/>
    </source>
</evidence>
<comment type="function">
    <text evidence="5 6">This protein is located at the 30S-50S ribosomal subunit interface and may play a role in the structure and function of the aminoacyl-tRNA binding site.</text>
</comment>
<comment type="similarity">
    <text evidence="1 5 6">Belongs to the bacterial ribosomal protein bL19 family.</text>
</comment>
<protein>
    <recommendedName>
        <fullName evidence="4 5">Large ribosomal subunit protein bL19</fullName>
    </recommendedName>
</protein>
<dbReference type="PRINTS" id="PR00061">
    <property type="entry name" value="RIBOSOMALL19"/>
</dbReference>
<dbReference type="Gene3D" id="2.30.30.790">
    <property type="match status" value="1"/>
</dbReference>
<evidence type="ECO:0000256" key="7">
    <source>
        <dbReference type="SAM" id="MobiDB-lite"/>
    </source>
</evidence>